<reference evidence="3" key="1">
    <citation type="submission" date="2016-11" db="EMBL/GenBank/DDBJ databases">
        <authorList>
            <person name="Varghese N."/>
            <person name="Submissions S."/>
        </authorList>
    </citation>
    <scope>NUCLEOTIDE SEQUENCE [LARGE SCALE GENOMIC DNA]</scope>
    <source>
        <strain evidence="3">DSM 10349</strain>
    </source>
</reference>
<dbReference type="Gene3D" id="1.20.120.330">
    <property type="entry name" value="Nucleotidyltransferases domain 2"/>
    <property type="match status" value="1"/>
</dbReference>
<dbReference type="Proteomes" id="UP000183997">
    <property type="component" value="Unassembled WGS sequence"/>
</dbReference>
<sequence length="244" mass="28732">MYGSFTQSSGDRFSDIEFYIFVDDIYCKEFDTKKWISSACPIYTHFFNEYGSEVVIFTNLIRGEFHFLPRSEMTIIESFASVGYFPDINSMCLCDKNGRLRKSLQALQDCKVERQTAENVEFIFNNLLNAILFGINVFKRGEWARSLECLYYSQKYYLQLIRLLENKTEHWVNPFKSLEKEISVSAYESYRKCTSNLEPSSILSSYKNLLKESKNNINILKLKYSITDFNELIDNIEKYIESHI</sequence>
<feature type="domain" description="Lincosamide nucleotidyltransferase-like C-terminal" evidence="1">
    <location>
        <begin position="116"/>
        <end position="239"/>
    </location>
</feature>
<proteinExistence type="predicted"/>
<dbReference type="Pfam" id="PF21418">
    <property type="entry name" value="LinB-like_C"/>
    <property type="match status" value="1"/>
</dbReference>
<dbReference type="Gene3D" id="3.30.460.10">
    <property type="entry name" value="Beta Polymerase, domain 2"/>
    <property type="match status" value="1"/>
</dbReference>
<dbReference type="GO" id="GO:0016740">
    <property type="term" value="F:transferase activity"/>
    <property type="evidence" value="ECO:0007669"/>
    <property type="project" value="UniProtKB-KW"/>
</dbReference>
<evidence type="ECO:0000259" key="1">
    <source>
        <dbReference type="Pfam" id="PF21418"/>
    </source>
</evidence>
<dbReference type="EMBL" id="FRAR01000024">
    <property type="protein sequence ID" value="SHK80186.1"/>
    <property type="molecule type" value="Genomic_DNA"/>
</dbReference>
<keyword evidence="3" id="KW-1185">Reference proteome</keyword>
<dbReference type="OrthoDB" id="65410at2"/>
<accession>A0A1M6VFY4</accession>
<name>A0A1M6VFY4_9FIRM</name>
<dbReference type="RefSeq" id="WP_084082461.1">
    <property type="nucleotide sequence ID" value="NZ_FRAR01000024.1"/>
</dbReference>
<protein>
    <submittedName>
        <fullName evidence="2">Lincosamide nucleotidyltransferase</fullName>
    </submittedName>
</protein>
<keyword evidence="2" id="KW-0808">Transferase</keyword>
<dbReference type="SUPFAM" id="SSF81301">
    <property type="entry name" value="Nucleotidyltransferase"/>
    <property type="match status" value="1"/>
</dbReference>
<evidence type="ECO:0000313" key="3">
    <source>
        <dbReference type="Proteomes" id="UP000183997"/>
    </source>
</evidence>
<dbReference type="AlphaFoldDB" id="A0A1M6VFY4"/>
<organism evidence="2 3">
    <name type="scientific">Desulforamulus aeronauticus DSM 10349</name>
    <dbReference type="NCBI Taxonomy" id="1121421"/>
    <lineage>
        <taxon>Bacteria</taxon>
        <taxon>Bacillati</taxon>
        <taxon>Bacillota</taxon>
        <taxon>Clostridia</taxon>
        <taxon>Eubacteriales</taxon>
        <taxon>Peptococcaceae</taxon>
        <taxon>Desulforamulus</taxon>
    </lineage>
</organism>
<gene>
    <name evidence="2" type="ORF">SAMN02745123_03178</name>
</gene>
<evidence type="ECO:0000313" key="2">
    <source>
        <dbReference type="EMBL" id="SHK80186.1"/>
    </source>
</evidence>
<dbReference type="STRING" id="1121421.SAMN02745123_03178"/>
<dbReference type="InterPro" id="IPR043519">
    <property type="entry name" value="NT_sf"/>
</dbReference>
<dbReference type="InterPro" id="IPR048495">
    <property type="entry name" value="LinB-like_C"/>
</dbReference>